<dbReference type="Proteomes" id="UP000789860">
    <property type="component" value="Unassembled WGS sequence"/>
</dbReference>
<evidence type="ECO:0000313" key="2">
    <source>
        <dbReference type="Proteomes" id="UP000789860"/>
    </source>
</evidence>
<evidence type="ECO:0000313" key="1">
    <source>
        <dbReference type="EMBL" id="CAG8683923.1"/>
    </source>
</evidence>
<dbReference type="EMBL" id="CAJVPM010032941">
    <property type="protein sequence ID" value="CAG8683923.1"/>
    <property type="molecule type" value="Genomic_DNA"/>
</dbReference>
<accession>A0ACA9P0B7</accession>
<protein>
    <submittedName>
        <fullName evidence="1">383_t:CDS:1</fullName>
    </submittedName>
</protein>
<name>A0ACA9P0B7_9GLOM</name>
<proteinExistence type="predicted"/>
<organism evidence="1 2">
    <name type="scientific">Scutellospora calospora</name>
    <dbReference type="NCBI Taxonomy" id="85575"/>
    <lineage>
        <taxon>Eukaryota</taxon>
        <taxon>Fungi</taxon>
        <taxon>Fungi incertae sedis</taxon>
        <taxon>Mucoromycota</taxon>
        <taxon>Glomeromycotina</taxon>
        <taxon>Glomeromycetes</taxon>
        <taxon>Diversisporales</taxon>
        <taxon>Gigasporaceae</taxon>
        <taxon>Scutellospora</taxon>
    </lineage>
</organism>
<keyword evidence="2" id="KW-1185">Reference proteome</keyword>
<gene>
    <name evidence="1" type="ORF">SCALOS_LOCUS9835</name>
</gene>
<reference evidence="1" key="1">
    <citation type="submission" date="2021-06" db="EMBL/GenBank/DDBJ databases">
        <authorList>
            <person name="Kallberg Y."/>
            <person name="Tangrot J."/>
            <person name="Rosling A."/>
        </authorList>
    </citation>
    <scope>NUCLEOTIDE SEQUENCE</scope>
    <source>
        <strain evidence="1">AU212A</strain>
    </source>
</reference>
<sequence length="153" mass="18277">TLLQDTNSRIRQEGELLEELIPSTYEWKVIKELIQLLEPFEQVTRLFSGQNYSTLNIIYPCMVSLRNSLLERFDHFVTSEAIEVKNEINEDLASRWDYPNNIEIYASFFDLRFKDLEFLTQELKIQVIEEIKQEYETETTYYTETVNQTLNKS</sequence>
<feature type="non-terminal residue" evidence="1">
    <location>
        <position position="1"/>
    </location>
</feature>
<comment type="caution">
    <text evidence="1">The sequence shown here is derived from an EMBL/GenBank/DDBJ whole genome shotgun (WGS) entry which is preliminary data.</text>
</comment>
<feature type="non-terminal residue" evidence="1">
    <location>
        <position position="153"/>
    </location>
</feature>